<dbReference type="InterPro" id="IPR001404">
    <property type="entry name" value="Hsp90_fam"/>
</dbReference>
<dbReference type="GO" id="GO:0005524">
    <property type="term" value="F:ATP binding"/>
    <property type="evidence" value="ECO:0007669"/>
    <property type="project" value="InterPro"/>
</dbReference>
<dbReference type="GO" id="GO:0016887">
    <property type="term" value="F:ATP hydrolysis activity"/>
    <property type="evidence" value="ECO:0007669"/>
    <property type="project" value="InterPro"/>
</dbReference>
<dbReference type="STRING" id="4072.A0A2G3A6D2"/>
<dbReference type="Gramene" id="PHT89797">
    <property type="protein sequence ID" value="PHT89797"/>
    <property type="gene ID" value="T459_04910"/>
</dbReference>
<feature type="region of interest" description="Disordered" evidence="3">
    <location>
        <begin position="103"/>
        <end position="141"/>
    </location>
</feature>
<dbReference type="InterPro" id="IPR020568">
    <property type="entry name" value="Ribosomal_Su5_D2-typ_SF"/>
</dbReference>
<dbReference type="AlphaFoldDB" id="A0A2G3A6D2"/>
<dbReference type="Proteomes" id="UP000222542">
    <property type="component" value="Unassembled WGS sequence"/>
</dbReference>
<dbReference type="Pfam" id="PF00183">
    <property type="entry name" value="HSP90"/>
    <property type="match status" value="1"/>
</dbReference>
<reference evidence="4 5" key="2">
    <citation type="journal article" date="2017" name="Genome Biol.">
        <title>New reference genome sequences of hot pepper reveal the massive evolution of plant disease-resistance genes by retroduplication.</title>
        <authorList>
            <person name="Kim S."/>
            <person name="Park J."/>
            <person name="Yeom S.I."/>
            <person name="Kim Y.M."/>
            <person name="Seo E."/>
            <person name="Kim K.T."/>
            <person name="Kim M.S."/>
            <person name="Lee J.M."/>
            <person name="Cheong K."/>
            <person name="Shin H.S."/>
            <person name="Kim S.B."/>
            <person name="Han K."/>
            <person name="Lee J."/>
            <person name="Park M."/>
            <person name="Lee H.A."/>
            <person name="Lee H.Y."/>
            <person name="Lee Y."/>
            <person name="Oh S."/>
            <person name="Lee J.H."/>
            <person name="Choi E."/>
            <person name="Choi E."/>
            <person name="Lee S.E."/>
            <person name="Jeon J."/>
            <person name="Kim H."/>
            <person name="Choi G."/>
            <person name="Song H."/>
            <person name="Lee J."/>
            <person name="Lee S.C."/>
            <person name="Kwon J.K."/>
            <person name="Lee H.Y."/>
            <person name="Koo N."/>
            <person name="Hong Y."/>
            <person name="Kim R.W."/>
            <person name="Kang W.H."/>
            <person name="Huh J.H."/>
            <person name="Kang B.C."/>
            <person name="Yang T.J."/>
            <person name="Lee Y.H."/>
            <person name="Bennetzen J.L."/>
            <person name="Choi D."/>
        </authorList>
    </citation>
    <scope>NUCLEOTIDE SEQUENCE [LARGE SCALE GENOMIC DNA]</scope>
    <source>
        <strain evidence="5">cv. CM334</strain>
    </source>
</reference>
<gene>
    <name evidence="4" type="ORF">T459_04910</name>
</gene>
<dbReference type="GO" id="GO:0051082">
    <property type="term" value="F:unfolded protein binding"/>
    <property type="evidence" value="ECO:0007669"/>
    <property type="project" value="InterPro"/>
</dbReference>
<dbReference type="PANTHER" id="PTHR11528">
    <property type="entry name" value="HEAT SHOCK PROTEIN 90 FAMILY MEMBER"/>
    <property type="match status" value="1"/>
</dbReference>
<evidence type="ECO:0000256" key="1">
    <source>
        <dbReference type="ARBA" id="ARBA00008239"/>
    </source>
</evidence>
<dbReference type="GO" id="GO:0140662">
    <property type="term" value="F:ATP-dependent protein folding chaperone"/>
    <property type="evidence" value="ECO:0007669"/>
    <property type="project" value="InterPro"/>
</dbReference>
<reference evidence="4 5" key="1">
    <citation type="journal article" date="2014" name="Nat. Genet.">
        <title>Genome sequence of the hot pepper provides insights into the evolution of pungency in Capsicum species.</title>
        <authorList>
            <person name="Kim S."/>
            <person name="Park M."/>
            <person name="Yeom S.I."/>
            <person name="Kim Y.M."/>
            <person name="Lee J.M."/>
            <person name="Lee H.A."/>
            <person name="Seo E."/>
            <person name="Choi J."/>
            <person name="Cheong K."/>
            <person name="Kim K.T."/>
            <person name="Jung K."/>
            <person name="Lee G.W."/>
            <person name="Oh S.K."/>
            <person name="Bae C."/>
            <person name="Kim S.B."/>
            <person name="Lee H.Y."/>
            <person name="Kim S.Y."/>
            <person name="Kim M.S."/>
            <person name="Kang B.C."/>
            <person name="Jo Y.D."/>
            <person name="Yang H.B."/>
            <person name="Jeong H.J."/>
            <person name="Kang W.H."/>
            <person name="Kwon J.K."/>
            <person name="Shin C."/>
            <person name="Lim J.Y."/>
            <person name="Park J.H."/>
            <person name="Huh J.H."/>
            <person name="Kim J.S."/>
            <person name="Kim B.D."/>
            <person name="Cohen O."/>
            <person name="Paran I."/>
            <person name="Suh M.C."/>
            <person name="Lee S.B."/>
            <person name="Kim Y.K."/>
            <person name="Shin Y."/>
            <person name="Noh S.J."/>
            <person name="Park J."/>
            <person name="Seo Y.S."/>
            <person name="Kwon S.Y."/>
            <person name="Kim H.A."/>
            <person name="Park J.M."/>
            <person name="Kim H.J."/>
            <person name="Choi S.B."/>
            <person name="Bosland P.W."/>
            <person name="Reeves G."/>
            <person name="Jo S.H."/>
            <person name="Lee B.W."/>
            <person name="Cho H.T."/>
            <person name="Choi H.S."/>
            <person name="Lee M.S."/>
            <person name="Yu Y."/>
            <person name="Do Choi Y."/>
            <person name="Park B.S."/>
            <person name="van Deynze A."/>
            <person name="Ashrafi H."/>
            <person name="Hill T."/>
            <person name="Kim W.T."/>
            <person name="Pai H.S."/>
            <person name="Ahn H.K."/>
            <person name="Yeam I."/>
            <person name="Giovannoni J.J."/>
            <person name="Rose J.K."/>
            <person name="Sorensen I."/>
            <person name="Lee S.J."/>
            <person name="Kim R.W."/>
            <person name="Choi I.Y."/>
            <person name="Choi B.S."/>
            <person name="Lim J.S."/>
            <person name="Lee Y.H."/>
            <person name="Choi D."/>
        </authorList>
    </citation>
    <scope>NUCLEOTIDE SEQUENCE [LARGE SCALE GENOMIC DNA]</scope>
    <source>
        <strain evidence="5">cv. CM334</strain>
    </source>
</reference>
<evidence type="ECO:0000256" key="2">
    <source>
        <dbReference type="ARBA" id="ARBA00023186"/>
    </source>
</evidence>
<feature type="compositionally biased region" description="Polar residues" evidence="3">
    <location>
        <begin position="103"/>
        <end position="113"/>
    </location>
</feature>
<accession>A0A2G3A6D2</accession>
<comment type="similarity">
    <text evidence="1">Belongs to the heat shock protein 90 family.</text>
</comment>
<dbReference type="EMBL" id="AYRZ02000002">
    <property type="protein sequence ID" value="PHT89797.1"/>
    <property type="molecule type" value="Genomic_DNA"/>
</dbReference>
<sequence>MLASEARKKSNNIKLYVWRVFIMDNCEELMTEYLGFVKGVVDSDDLPLYISRKMLQQNKILKIMPLKRPVSQRATTNTGASFDVNTSNLPSTHVMHIINGACTSGKNATTNAPPSDPTLIKRPRKSSIQPPHTDSINAEFR</sequence>
<name>A0A2G3A6D2_CAPAN</name>
<dbReference type="Gene3D" id="3.30.230.80">
    <property type="match status" value="1"/>
</dbReference>
<evidence type="ECO:0000313" key="4">
    <source>
        <dbReference type="EMBL" id="PHT89797.1"/>
    </source>
</evidence>
<protein>
    <recommendedName>
        <fullName evidence="6">Heat shock protein 82</fullName>
    </recommendedName>
</protein>
<keyword evidence="2" id="KW-0143">Chaperone</keyword>
<dbReference type="SUPFAM" id="SSF54211">
    <property type="entry name" value="Ribosomal protein S5 domain 2-like"/>
    <property type="match status" value="1"/>
</dbReference>
<evidence type="ECO:0000256" key="3">
    <source>
        <dbReference type="SAM" id="MobiDB-lite"/>
    </source>
</evidence>
<evidence type="ECO:0000313" key="5">
    <source>
        <dbReference type="Proteomes" id="UP000222542"/>
    </source>
</evidence>
<proteinExistence type="inferred from homology"/>
<comment type="caution">
    <text evidence="4">The sequence shown here is derived from an EMBL/GenBank/DDBJ whole genome shotgun (WGS) entry which is preliminary data.</text>
</comment>
<keyword evidence="5" id="KW-1185">Reference proteome</keyword>
<organism evidence="4 5">
    <name type="scientific">Capsicum annuum</name>
    <name type="common">Capsicum pepper</name>
    <dbReference type="NCBI Taxonomy" id="4072"/>
    <lineage>
        <taxon>Eukaryota</taxon>
        <taxon>Viridiplantae</taxon>
        <taxon>Streptophyta</taxon>
        <taxon>Embryophyta</taxon>
        <taxon>Tracheophyta</taxon>
        <taxon>Spermatophyta</taxon>
        <taxon>Magnoliopsida</taxon>
        <taxon>eudicotyledons</taxon>
        <taxon>Gunneridae</taxon>
        <taxon>Pentapetalae</taxon>
        <taxon>asterids</taxon>
        <taxon>lamiids</taxon>
        <taxon>Solanales</taxon>
        <taxon>Solanaceae</taxon>
        <taxon>Solanoideae</taxon>
        <taxon>Capsiceae</taxon>
        <taxon>Capsicum</taxon>
    </lineage>
</organism>
<feature type="compositionally biased region" description="Polar residues" evidence="3">
    <location>
        <begin position="126"/>
        <end position="141"/>
    </location>
</feature>
<evidence type="ECO:0008006" key="6">
    <source>
        <dbReference type="Google" id="ProtNLM"/>
    </source>
</evidence>